<keyword evidence="3" id="KW-1185">Reference proteome</keyword>
<evidence type="ECO:0000313" key="2">
    <source>
        <dbReference type="EMBL" id="CAI9787822.1"/>
    </source>
</evidence>
<accession>A0AAD2ALX6</accession>
<reference evidence="2" key="1">
    <citation type="submission" date="2023-05" db="EMBL/GenBank/DDBJ databases">
        <authorList>
            <person name="Huff M."/>
        </authorList>
    </citation>
    <scope>NUCLEOTIDE SEQUENCE</scope>
</reference>
<dbReference type="EMBL" id="OU503058">
    <property type="protein sequence ID" value="CAI9787822.1"/>
    <property type="molecule type" value="Genomic_DNA"/>
</dbReference>
<sequence>MTMVGQAVTGVVEGAFGAGYVLNVRIGNSNTTLRGVVLEPGHYIPVGTAGANLKYASPKVVSSVPPDVLLPVIPSNGQPSSSQMPSDASQAASVLPPVQPRPAGQIPIVINPNLGTKLHKKVCRMKMLHQKMAPPRLKKEKSACNKWSYRWPALQDHQRFRTKMVRMHEEMKREHE</sequence>
<evidence type="ECO:0000256" key="1">
    <source>
        <dbReference type="SAM" id="MobiDB-lite"/>
    </source>
</evidence>
<name>A0AAD2ALX6_9LAMI</name>
<feature type="region of interest" description="Disordered" evidence="1">
    <location>
        <begin position="74"/>
        <end position="94"/>
    </location>
</feature>
<dbReference type="InterPro" id="IPR045881">
    <property type="entry name" value="MNM1-like"/>
</dbReference>
<proteinExistence type="predicted"/>
<organism evidence="2 3">
    <name type="scientific">Fraxinus pennsylvanica</name>
    <dbReference type="NCBI Taxonomy" id="56036"/>
    <lineage>
        <taxon>Eukaryota</taxon>
        <taxon>Viridiplantae</taxon>
        <taxon>Streptophyta</taxon>
        <taxon>Embryophyta</taxon>
        <taxon>Tracheophyta</taxon>
        <taxon>Spermatophyta</taxon>
        <taxon>Magnoliopsida</taxon>
        <taxon>eudicotyledons</taxon>
        <taxon>Gunneridae</taxon>
        <taxon>Pentapetalae</taxon>
        <taxon>asterids</taxon>
        <taxon>lamiids</taxon>
        <taxon>Lamiales</taxon>
        <taxon>Oleaceae</taxon>
        <taxon>Oleeae</taxon>
        <taxon>Fraxinus</taxon>
    </lineage>
</organism>
<dbReference type="PANTHER" id="PTHR34682">
    <property type="entry name" value="AT HOOK MOTIF-CONTAINING PROTEIN"/>
    <property type="match status" value="1"/>
</dbReference>
<protein>
    <submittedName>
        <fullName evidence="2">Uncharacterized protein</fullName>
    </submittedName>
</protein>
<gene>
    <name evidence="2" type="ORF">FPE_LOCUS35252</name>
</gene>
<dbReference type="Proteomes" id="UP000834106">
    <property type="component" value="Chromosome 23"/>
</dbReference>
<dbReference type="AlphaFoldDB" id="A0AAD2ALX6"/>
<dbReference type="PANTHER" id="PTHR34682:SF1">
    <property type="entry name" value="PROTEIN METABOLIC NETWORK MODULATOR 1"/>
    <property type="match status" value="1"/>
</dbReference>
<evidence type="ECO:0000313" key="3">
    <source>
        <dbReference type="Proteomes" id="UP000834106"/>
    </source>
</evidence>
<feature type="compositionally biased region" description="Polar residues" evidence="1">
    <location>
        <begin position="76"/>
        <end position="92"/>
    </location>
</feature>